<evidence type="ECO:0000313" key="14">
    <source>
        <dbReference type="Proteomes" id="UP000441711"/>
    </source>
</evidence>
<evidence type="ECO:0000256" key="2">
    <source>
        <dbReference type="ARBA" id="ARBA00023239"/>
    </source>
</evidence>
<evidence type="ECO:0000313" key="5">
    <source>
        <dbReference type="EMBL" id="KAB4096394.1"/>
    </source>
</evidence>
<evidence type="ECO:0000313" key="12">
    <source>
        <dbReference type="Proteomes" id="UP000434462"/>
    </source>
</evidence>
<dbReference type="EMBL" id="WCUQ01000002">
    <property type="protein sequence ID" value="KAB4127684.1"/>
    <property type="molecule type" value="Genomic_DNA"/>
</dbReference>
<comment type="caution">
    <text evidence="9">The sequence shown here is derived from an EMBL/GenBank/DDBJ whole genome shotgun (WGS) entry which is preliminary data.</text>
</comment>
<gene>
    <name evidence="9" type="ORF">DW988_20145</name>
    <name evidence="5" type="ORF">GAQ56_00815</name>
    <name evidence="6" type="ORF">GAQ70_00960</name>
    <name evidence="7" type="ORF">GAQ72_00480</name>
    <name evidence="8" type="ORF">GAQ75_03995</name>
</gene>
<feature type="signal peptide" evidence="3">
    <location>
        <begin position="1"/>
        <end position="24"/>
    </location>
</feature>
<dbReference type="Proteomes" id="UP000438773">
    <property type="component" value="Unassembled WGS sequence"/>
</dbReference>
<dbReference type="PROSITE" id="PS51257">
    <property type="entry name" value="PROKAR_LIPOPROTEIN"/>
    <property type="match status" value="1"/>
</dbReference>
<keyword evidence="1 3" id="KW-0732">Signal</keyword>
<dbReference type="EMBL" id="WCUR01000001">
    <property type="protein sequence ID" value="KAB4119577.1"/>
    <property type="molecule type" value="Genomic_DNA"/>
</dbReference>
<evidence type="ECO:0000313" key="8">
    <source>
        <dbReference type="EMBL" id="KAB4127684.1"/>
    </source>
</evidence>
<dbReference type="InterPro" id="IPR008929">
    <property type="entry name" value="Chondroitin_lyas"/>
</dbReference>
<dbReference type="EMBL" id="QSEE01000034">
    <property type="protein sequence ID" value="RGZ43662.1"/>
    <property type="molecule type" value="Genomic_DNA"/>
</dbReference>
<dbReference type="AlphaFoldDB" id="A0A174F504"/>
<dbReference type="GO" id="GO:0042597">
    <property type="term" value="C:periplasmic space"/>
    <property type="evidence" value="ECO:0007669"/>
    <property type="project" value="InterPro"/>
</dbReference>
<dbReference type="SUPFAM" id="SSF48230">
    <property type="entry name" value="Chondroitin AC/alginate lyase"/>
    <property type="match status" value="1"/>
</dbReference>
<evidence type="ECO:0000313" key="7">
    <source>
        <dbReference type="EMBL" id="KAB4119577.1"/>
    </source>
</evidence>
<feature type="chain" id="PRO_5044057179" evidence="3">
    <location>
        <begin position="25"/>
        <end position="410"/>
    </location>
</feature>
<dbReference type="Proteomes" id="UP000283684">
    <property type="component" value="Unassembled WGS sequence"/>
</dbReference>
<reference evidence="11 12" key="2">
    <citation type="journal article" date="2019" name="Nat. Med.">
        <title>A library of human gut bacterial isolates paired with longitudinal multiomics data enables mechanistic microbiome research.</title>
        <authorList>
            <person name="Poyet M."/>
            <person name="Groussin M."/>
            <person name="Gibbons S.M."/>
            <person name="Avila-Pacheco J."/>
            <person name="Jiang X."/>
            <person name="Kearney S.M."/>
            <person name="Perrotta A.R."/>
            <person name="Berdy B."/>
            <person name="Zhao S."/>
            <person name="Lieberman T.D."/>
            <person name="Swanson P.K."/>
            <person name="Smith M."/>
            <person name="Roesemann S."/>
            <person name="Alexander J.E."/>
            <person name="Rich S.A."/>
            <person name="Livny J."/>
            <person name="Vlamakis H."/>
            <person name="Clish C."/>
            <person name="Bullock K."/>
            <person name="Deik A."/>
            <person name="Scott J."/>
            <person name="Pierce K.A."/>
            <person name="Xavier R.J."/>
            <person name="Alm E.J."/>
        </authorList>
    </citation>
    <scope>NUCLEOTIDE SEQUENCE [LARGE SCALE GENOMIC DNA]</scope>
    <source>
        <strain evidence="6 14">BIOML-A36</strain>
        <strain evidence="8 13">BIOML-A37</strain>
        <strain evidence="7 12">BIOML-A38</strain>
        <strain evidence="5 11">BIOML-A42</strain>
    </source>
</reference>
<evidence type="ECO:0000256" key="3">
    <source>
        <dbReference type="SAM" id="SignalP"/>
    </source>
</evidence>
<feature type="domain" description="Alginate lyase" evidence="4">
    <location>
        <begin position="64"/>
        <end position="342"/>
    </location>
</feature>
<dbReference type="Proteomes" id="UP000441711">
    <property type="component" value="Unassembled WGS sequence"/>
</dbReference>
<accession>A0A174F504</accession>
<dbReference type="Pfam" id="PF05426">
    <property type="entry name" value="Alginate_lyase"/>
    <property type="match status" value="1"/>
</dbReference>
<dbReference type="Proteomes" id="UP000434462">
    <property type="component" value="Unassembled WGS sequence"/>
</dbReference>
<evidence type="ECO:0000313" key="6">
    <source>
        <dbReference type="EMBL" id="KAB4111928.1"/>
    </source>
</evidence>
<evidence type="ECO:0000313" key="10">
    <source>
        <dbReference type="Proteomes" id="UP000283684"/>
    </source>
</evidence>
<protein>
    <submittedName>
        <fullName evidence="5">Alginate lyase family protein</fullName>
    </submittedName>
</protein>
<organism evidence="9 10">
    <name type="scientific">Bacteroides uniformis</name>
    <dbReference type="NCBI Taxonomy" id="820"/>
    <lineage>
        <taxon>Bacteria</taxon>
        <taxon>Pseudomonadati</taxon>
        <taxon>Bacteroidota</taxon>
        <taxon>Bacteroidia</taxon>
        <taxon>Bacteroidales</taxon>
        <taxon>Bacteroidaceae</taxon>
        <taxon>Bacteroides</taxon>
    </lineage>
</organism>
<sequence length="410" mass="47243">MKPKATIQWTLAFLLLASCMQAQSIWNTAHLANVKHSIHEPFYATTYEILKAEADRLLDAQPLSVMMKEKTPASGDKHDYMSQARYYWPDPTKPNGLPYINRDGVSNPELNKLDRNRLGTTAGRITTLALVWYFSGEEQYARKATELIRVWFLNKDTRMNPNLEYAQMIPGHNNDKGRCYGLIDTYSFIEMLDAVALLEQSKAFTTQDSKQLKKWFSKLTDWMLASPQGKEEAASANNHSVAYDAQIIAFALYTGNKKLAQEIINDFPQKRIFPQIAPDGRQPHELQRTLAFHYSQYNLTHFIDIMLMAKNLGIKLDDITSTDGRNFYKAMDFLASYVGKGLSEWPYQQISGWESSIQNFCKDLYRTAVYLNPARKDYLNLYYAHRILKPHDNFNLLYIQATALDNPIRK</sequence>
<dbReference type="GO" id="GO:0016829">
    <property type="term" value="F:lyase activity"/>
    <property type="evidence" value="ECO:0007669"/>
    <property type="project" value="UniProtKB-KW"/>
</dbReference>
<evidence type="ECO:0000259" key="4">
    <source>
        <dbReference type="Pfam" id="PF05426"/>
    </source>
</evidence>
<dbReference type="EMBL" id="WCUV01000001">
    <property type="protein sequence ID" value="KAB4096394.1"/>
    <property type="molecule type" value="Genomic_DNA"/>
</dbReference>
<keyword evidence="2 5" id="KW-0456">Lyase</keyword>
<reference evidence="9 10" key="1">
    <citation type="submission" date="2018-08" db="EMBL/GenBank/DDBJ databases">
        <title>A genome reference for cultivated species of the human gut microbiota.</title>
        <authorList>
            <person name="Zou Y."/>
            <person name="Xue W."/>
            <person name="Luo G."/>
        </authorList>
    </citation>
    <scope>NUCLEOTIDE SEQUENCE [LARGE SCALE GENOMIC DNA]</scope>
    <source>
        <strain evidence="9 10">AM50-4</strain>
    </source>
</reference>
<evidence type="ECO:0000313" key="9">
    <source>
        <dbReference type="EMBL" id="RGZ43662.1"/>
    </source>
</evidence>
<dbReference type="Proteomes" id="UP000432488">
    <property type="component" value="Unassembled WGS sequence"/>
</dbReference>
<proteinExistence type="predicted"/>
<dbReference type="InterPro" id="IPR008397">
    <property type="entry name" value="Alginate_lyase_dom"/>
</dbReference>
<evidence type="ECO:0000313" key="13">
    <source>
        <dbReference type="Proteomes" id="UP000438773"/>
    </source>
</evidence>
<evidence type="ECO:0000313" key="11">
    <source>
        <dbReference type="Proteomes" id="UP000432488"/>
    </source>
</evidence>
<evidence type="ECO:0000256" key="1">
    <source>
        <dbReference type="ARBA" id="ARBA00022729"/>
    </source>
</evidence>
<dbReference type="Gene3D" id="1.50.10.100">
    <property type="entry name" value="Chondroitin AC/alginate lyase"/>
    <property type="match status" value="1"/>
</dbReference>
<name>A0A174F504_BACUN</name>
<dbReference type="EMBL" id="WCUP01000001">
    <property type="protein sequence ID" value="KAB4111928.1"/>
    <property type="molecule type" value="Genomic_DNA"/>
</dbReference>